<accession>A0ABX5SVB2</accession>
<evidence type="ECO:0000313" key="3">
    <source>
        <dbReference type="Proteomes" id="UP000295748"/>
    </source>
</evidence>
<dbReference type="EMBL" id="CP038266">
    <property type="protein sequence ID" value="QBR90091.1"/>
    <property type="molecule type" value="Genomic_DNA"/>
</dbReference>
<keyword evidence="3" id="KW-1185">Reference proteome</keyword>
<evidence type="ECO:0000313" key="2">
    <source>
        <dbReference type="EMBL" id="QBR90091.1"/>
    </source>
</evidence>
<proteinExistence type="predicted"/>
<evidence type="ECO:0000256" key="1">
    <source>
        <dbReference type="SAM" id="Phobius"/>
    </source>
</evidence>
<gene>
    <name evidence="2" type="ORF">E4K62_16215</name>
</gene>
<feature type="transmembrane region" description="Helical" evidence="1">
    <location>
        <begin position="45"/>
        <end position="71"/>
    </location>
</feature>
<dbReference type="Proteomes" id="UP000295748">
    <property type="component" value="Chromosome"/>
</dbReference>
<reference evidence="2 3" key="1">
    <citation type="submission" date="2019-03" db="EMBL/GenBank/DDBJ databases">
        <authorList>
            <person name="Dong K."/>
        </authorList>
    </citation>
    <scope>NUCLEOTIDE SEQUENCE [LARGE SCALE GENOMIC DNA]</scope>
    <source>
        <strain evidence="3">dk512</strain>
    </source>
</reference>
<dbReference type="RefSeq" id="WP_135069369.1">
    <property type="nucleotide sequence ID" value="NZ_CP038266.1"/>
</dbReference>
<keyword evidence="1" id="KW-0812">Transmembrane</keyword>
<organism evidence="2 3">
    <name type="scientific">Microbacterium wangchenii</name>
    <dbReference type="NCBI Taxonomy" id="2541726"/>
    <lineage>
        <taxon>Bacteria</taxon>
        <taxon>Bacillati</taxon>
        <taxon>Actinomycetota</taxon>
        <taxon>Actinomycetes</taxon>
        <taxon>Micrococcales</taxon>
        <taxon>Microbacteriaceae</taxon>
        <taxon>Microbacterium</taxon>
    </lineage>
</organism>
<name>A0ABX5SVB2_9MICO</name>
<sequence>MNEQLMITSALGVICAASAAFALMLPALAFSFWRLRPTTVARASAAMAALAAIALALAAMLGATPAAHLLLT</sequence>
<feature type="transmembrane region" description="Helical" evidence="1">
    <location>
        <begin position="6"/>
        <end position="33"/>
    </location>
</feature>
<keyword evidence="1" id="KW-1133">Transmembrane helix</keyword>
<keyword evidence="1" id="KW-0472">Membrane</keyword>
<protein>
    <submittedName>
        <fullName evidence="2">Uncharacterized protein</fullName>
    </submittedName>
</protein>